<evidence type="ECO:0000256" key="5">
    <source>
        <dbReference type="ARBA" id="ARBA00022782"/>
    </source>
</evidence>
<evidence type="ECO:0000256" key="1">
    <source>
        <dbReference type="ARBA" id="ARBA00004239"/>
    </source>
</evidence>
<reference evidence="10" key="1">
    <citation type="journal article" date="2020" name="Nat. Commun.">
        <title>Genome sequence of the cluster root forming white lupin.</title>
        <authorList>
            <person name="Hufnagel B."/>
            <person name="Marques A."/>
            <person name="Soriano A."/>
            <person name="Marques L."/>
            <person name="Divol F."/>
            <person name="Doumas P."/>
            <person name="Sallet E."/>
            <person name="Mancinotti D."/>
            <person name="Carrere S."/>
            <person name="Marande W."/>
            <person name="Arribat S."/>
            <person name="Keller J."/>
            <person name="Huneau C."/>
            <person name="Blein T."/>
            <person name="Aime D."/>
            <person name="Laguerre M."/>
            <person name="Taylor J."/>
            <person name="Schubert V."/>
            <person name="Nelson M."/>
            <person name="Geu-Flores F."/>
            <person name="Crespi M."/>
            <person name="Gallardo-Guerrero K."/>
            <person name="Delaux P.-M."/>
            <person name="Salse J."/>
            <person name="Berges H."/>
            <person name="Guyot R."/>
            <person name="Gouzy J."/>
            <person name="Peret B."/>
        </authorList>
    </citation>
    <scope>NUCLEOTIDE SEQUENCE [LARGE SCALE GENOMIC DNA]</scope>
    <source>
        <strain evidence="10">cv. Amiga</strain>
    </source>
</reference>
<evidence type="ECO:0000313" key="10">
    <source>
        <dbReference type="Proteomes" id="UP000447434"/>
    </source>
</evidence>
<proteinExistence type="inferred from homology"/>
<name>A0A6A4NCK0_LUPAL</name>
<comment type="similarity">
    <text evidence="2">Belongs to the CLV3/ESR signal peptide family.</text>
</comment>
<dbReference type="GO" id="GO:0030154">
    <property type="term" value="P:cell differentiation"/>
    <property type="evidence" value="ECO:0007669"/>
    <property type="project" value="UniProtKB-KW"/>
</dbReference>
<dbReference type="EMBL" id="WOCE01000025">
    <property type="protein sequence ID" value="KAE9585154.1"/>
    <property type="molecule type" value="Genomic_DNA"/>
</dbReference>
<organism evidence="9 10">
    <name type="scientific">Lupinus albus</name>
    <name type="common">White lupine</name>
    <name type="synonym">Lupinus termis</name>
    <dbReference type="NCBI Taxonomy" id="3870"/>
    <lineage>
        <taxon>Eukaryota</taxon>
        <taxon>Viridiplantae</taxon>
        <taxon>Streptophyta</taxon>
        <taxon>Embryophyta</taxon>
        <taxon>Tracheophyta</taxon>
        <taxon>Spermatophyta</taxon>
        <taxon>Magnoliopsida</taxon>
        <taxon>eudicotyledons</taxon>
        <taxon>Gunneridae</taxon>
        <taxon>Pentapetalae</taxon>
        <taxon>rosids</taxon>
        <taxon>fabids</taxon>
        <taxon>Fabales</taxon>
        <taxon>Fabaceae</taxon>
        <taxon>Papilionoideae</taxon>
        <taxon>50 kb inversion clade</taxon>
        <taxon>genistoids sensu lato</taxon>
        <taxon>core genistoids</taxon>
        <taxon>Genisteae</taxon>
        <taxon>Lupinus</taxon>
    </lineage>
</organism>
<dbReference type="PANTHER" id="PTHR36016:SF4">
    <property type="entry name" value="CLAVATA3_ESR (CLE) GENE FAMILY MEMBER"/>
    <property type="match status" value="1"/>
</dbReference>
<dbReference type="OrthoDB" id="1406315at2759"/>
<evidence type="ECO:0008006" key="11">
    <source>
        <dbReference type="Google" id="ProtNLM"/>
    </source>
</evidence>
<keyword evidence="4 8" id="KW-0732">Signal</keyword>
<dbReference type="GO" id="GO:0005576">
    <property type="term" value="C:extracellular region"/>
    <property type="evidence" value="ECO:0007669"/>
    <property type="project" value="UniProtKB-SubCell"/>
</dbReference>
<keyword evidence="6" id="KW-0325">Glycoprotein</keyword>
<dbReference type="PANTHER" id="PTHR36016">
    <property type="entry name" value="CLAVATA3/ESR (CLE)-RELATED PROTEIN 7"/>
    <property type="match status" value="1"/>
</dbReference>
<evidence type="ECO:0000256" key="2">
    <source>
        <dbReference type="ARBA" id="ARBA00005416"/>
    </source>
</evidence>
<protein>
    <recommendedName>
        <fullName evidence="11">CLAVATA3/ESR (CLE)-related protein</fullName>
    </recommendedName>
</protein>
<sequence>MATSMRVFVLFLIVLTLFVVSYEARVFHEFSNVSKKIKSEILLRDVIHKYHQKRSMLGLERLSPAGPDPQHH</sequence>
<dbReference type="Proteomes" id="UP000447434">
    <property type="component" value="Chromosome 25"/>
</dbReference>
<evidence type="ECO:0000313" key="9">
    <source>
        <dbReference type="EMBL" id="KAE9585154.1"/>
    </source>
</evidence>
<evidence type="ECO:0000256" key="6">
    <source>
        <dbReference type="ARBA" id="ARBA00023180"/>
    </source>
</evidence>
<keyword evidence="7" id="KW-0379">Hydroxylation</keyword>
<evidence type="ECO:0000256" key="3">
    <source>
        <dbReference type="ARBA" id="ARBA00022525"/>
    </source>
</evidence>
<dbReference type="InterPro" id="IPR039617">
    <property type="entry name" value="CLAVATA3-CLE"/>
</dbReference>
<keyword evidence="5" id="KW-0221">Differentiation</keyword>
<keyword evidence="10" id="KW-1185">Reference proteome</keyword>
<keyword evidence="3" id="KW-0964">Secreted</keyword>
<dbReference type="AlphaFoldDB" id="A0A6A4NCK0"/>
<comment type="subcellular location">
    <subcellularLocation>
        <location evidence="1">Secreted</location>
        <location evidence="1">Extracellular space</location>
    </subcellularLocation>
</comment>
<comment type="caution">
    <text evidence="9">The sequence shown here is derived from an EMBL/GenBank/DDBJ whole genome shotgun (WGS) entry which is preliminary data.</text>
</comment>
<evidence type="ECO:0000256" key="8">
    <source>
        <dbReference type="SAM" id="SignalP"/>
    </source>
</evidence>
<accession>A0A6A4NCK0</accession>
<feature type="chain" id="PRO_5025521681" description="CLAVATA3/ESR (CLE)-related protein" evidence="8">
    <location>
        <begin position="25"/>
        <end position="72"/>
    </location>
</feature>
<evidence type="ECO:0000256" key="4">
    <source>
        <dbReference type="ARBA" id="ARBA00022729"/>
    </source>
</evidence>
<evidence type="ECO:0000256" key="7">
    <source>
        <dbReference type="ARBA" id="ARBA00023278"/>
    </source>
</evidence>
<gene>
    <name evidence="9" type="ORF">Lalb_Chr25g0286001</name>
</gene>
<feature type="signal peptide" evidence="8">
    <location>
        <begin position="1"/>
        <end position="24"/>
    </location>
</feature>